<sequence>MNDGHKVDVVFAFKMLHPFAILSVSTGSAALFCCYYTWMAFGSSYGPTFVGASITIRQVPGYGNGIVALGPLKRGDCVLR</sequence>
<keyword evidence="1" id="KW-0812">Transmembrane</keyword>
<organism evidence="2 3">
    <name type="scientific">Kipferlia bialata</name>
    <dbReference type="NCBI Taxonomy" id="797122"/>
    <lineage>
        <taxon>Eukaryota</taxon>
        <taxon>Metamonada</taxon>
        <taxon>Carpediemonas-like organisms</taxon>
        <taxon>Kipferlia</taxon>
    </lineage>
</organism>
<name>A0A391NVG4_9EUKA</name>
<accession>A0A391NVG4</accession>
<gene>
    <name evidence="2" type="ORF">KIPB_003894</name>
</gene>
<keyword evidence="1" id="KW-1133">Transmembrane helix</keyword>
<protein>
    <submittedName>
        <fullName evidence="2">Uncharacterized protein</fullName>
    </submittedName>
</protein>
<comment type="caution">
    <text evidence="2">The sequence shown here is derived from an EMBL/GenBank/DDBJ whole genome shotgun (WGS) entry which is preliminary data.</text>
</comment>
<evidence type="ECO:0000256" key="1">
    <source>
        <dbReference type="SAM" id="Phobius"/>
    </source>
</evidence>
<reference evidence="2 3" key="1">
    <citation type="journal article" date="2018" name="PLoS ONE">
        <title>The draft genome of Kipferlia bialata reveals reductive genome evolution in fornicate parasites.</title>
        <authorList>
            <person name="Tanifuji G."/>
            <person name="Takabayashi S."/>
            <person name="Kume K."/>
            <person name="Takagi M."/>
            <person name="Nakayama T."/>
            <person name="Kamikawa R."/>
            <person name="Inagaki Y."/>
            <person name="Hashimoto T."/>
        </authorList>
    </citation>
    <scope>NUCLEOTIDE SEQUENCE [LARGE SCALE GENOMIC DNA]</scope>
    <source>
        <strain evidence="2">NY0173</strain>
    </source>
</reference>
<evidence type="ECO:0000313" key="2">
    <source>
        <dbReference type="EMBL" id="GCA62493.1"/>
    </source>
</evidence>
<dbReference type="AlphaFoldDB" id="A0A391NVG4"/>
<dbReference type="Proteomes" id="UP000265618">
    <property type="component" value="Unassembled WGS sequence"/>
</dbReference>
<keyword evidence="1" id="KW-0472">Membrane</keyword>
<feature type="transmembrane region" description="Helical" evidence="1">
    <location>
        <begin position="20"/>
        <end position="38"/>
    </location>
</feature>
<keyword evidence="3" id="KW-1185">Reference proteome</keyword>
<dbReference type="EMBL" id="BDIP01000785">
    <property type="protein sequence ID" value="GCA62493.1"/>
    <property type="molecule type" value="Genomic_DNA"/>
</dbReference>
<proteinExistence type="predicted"/>
<evidence type="ECO:0000313" key="3">
    <source>
        <dbReference type="Proteomes" id="UP000265618"/>
    </source>
</evidence>